<protein>
    <recommendedName>
        <fullName evidence="6">O-antigen ligase-related domain-containing protein</fullName>
    </recommendedName>
</protein>
<feature type="transmembrane region" description="Helical" evidence="5">
    <location>
        <begin position="81"/>
        <end position="99"/>
    </location>
</feature>
<feature type="transmembrane region" description="Helical" evidence="5">
    <location>
        <begin position="41"/>
        <end position="61"/>
    </location>
</feature>
<dbReference type="Proteomes" id="UP000465607">
    <property type="component" value="Unassembled WGS sequence"/>
</dbReference>
<feature type="domain" description="O-antigen ligase-related" evidence="6">
    <location>
        <begin position="224"/>
        <end position="379"/>
    </location>
</feature>
<evidence type="ECO:0000313" key="7">
    <source>
        <dbReference type="EMBL" id="MSD26414.1"/>
    </source>
</evidence>
<reference evidence="7 8" key="1">
    <citation type="journal article" date="2019" name="Nat. Med.">
        <title>A library of human gut bacterial isolates paired with longitudinal multiomics data enables mechanistic microbiome research.</title>
        <authorList>
            <person name="Poyet M."/>
            <person name="Groussin M."/>
            <person name="Gibbons S.M."/>
            <person name="Avila-Pacheco J."/>
            <person name="Jiang X."/>
            <person name="Kearney S.M."/>
            <person name="Perrotta A.R."/>
            <person name="Berdy B."/>
            <person name="Zhao S."/>
            <person name="Lieberman T.D."/>
            <person name="Swanson P.K."/>
            <person name="Smith M."/>
            <person name="Roesemann S."/>
            <person name="Alexander J.E."/>
            <person name="Rich S.A."/>
            <person name="Livny J."/>
            <person name="Vlamakis H."/>
            <person name="Clish C."/>
            <person name="Bullock K."/>
            <person name="Deik A."/>
            <person name="Scott J."/>
            <person name="Pierce K.A."/>
            <person name="Xavier R.J."/>
            <person name="Alm E.J."/>
        </authorList>
    </citation>
    <scope>NUCLEOTIDE SEQUENCE [LARGE SCALE GENOMIC DNA]</scope>
    <source>
        <strain evidence="7 8">BIOML-A5</strain>
    </source>
</reference>
<dbReference type="RefSeq" id="WP_154268827.1">
    <property type="nucleotide sequence ID" value="NZ_WKQO01000003.1"/>
</dbReference>
<name>A0A7X2M9H8_9FIRM</name>
<keyword evidence="2 5" id="KW-0812">Transmembrane</keyword>
<organism evidence="7 8">
    <name type="scientific">Agathobacter rectalis</name>
    <dbReference type="NCBI Taxonomy" id="39491"/>
    <lineage>
        <taxon>Bacteria</taxon>
        <taxon>Bacillati</taxon>
        <taxon>Bacillota</taxon>
        <taxon>Clostridia</taxon>
        <taxon>Lachnospirales</taxon>
        <taxon>Lachnospiraceae</taxon>
        <taxon>Agathobacter</taxon>
    </lineage>
</organism>
<dbReference type="InterPro" id="IPR007016">
    <property type="entry name" value="O-antigen_ligase-rel_domated"/>
</dbReference>
<evidence type="ECO:0000259" key="6">
    <source>
        <dbReference type="Pfam" id="PF04932"/>
    </source>
</evidence>
<gene>
    <name evidence="7" type="ORF">GKE44_04340</name>
</gene>
<proteinExistence type="predicted"/>
<comment type="caution">
    <text evidence="7">The sequence shown here is derived from an EMBL/GenBank/DDBJ whole genome shotgun (WGS) entry which is preliminary data.</text>
</comment>
<feature type="transmembrane region" description="Helical" evidence="5">
    <location>
        <begin position="194"/>
        <end position="211"/>
    </location>
</feature>
<feature type="transmembrane region" description="Helical" evidence="5">
    <location>
        <begin position="325"/>
        <end position="345"/>
    </location>
</feature>
<feature type="transmembrane region" description="Helical" evidence="5">
    <location>
        <begin position="223"/>
        <end position="253"/>
    </location>
</feature>
<feature type="transmembrane region" description="Helical" evidence="5">
    <location>
        <begin position="408"/>
        <end position="438"/>
    </location>
</feature>
<evidence type="ECO:0000256" key="1">
    <source>
        <dbReference type="ARBA" id="ARBA00004141"/>
    </source>
</evidence>
<keyword evidence="3 5" id="KW-1133">Transmembrane helix</keyword>
<feature type="transmembrane region" description="Helical" evidence="5">
    <location>
        <begin position="259"/>
        <end position="282"/>
    </location>
</feature>
<dbReference type="GO" id="GO:0016020">
    <property type="term" value="C:membrane"/>
    <property type="evidence" value="ECO:0007669"/>
    <property type="project" value="UniProtKB-SubCell"/>
</dbReference>
<evidence type="ECO:0000256" key="2">
    <source>
        <dbReference type="ARBA" id="ARBA00022692"/>
    </source>
</evidence>
<dbReference type="AlphaFoldDB" id="A0A7X2M9H8"/>
<dbReference type="EMBL" id="WKQV01000003">
    <property type="protein sequence ID" value="MSD26414.1"/>
    <property type="molecule type" value="Genomic_DNA"/>
</dbReference>
<evidence type="ECO:0000256" key="5">
    <source>
        <dbReference type="SAM" id="Phobius"/>
    </source>
</evidence>
<dbReference type="PANTHER" id="PTHR37422:SF13">
    <property type="entry name" value="LIPOPOLYSACCHARIDE BIOSYNTHESIS PROTEIN PA4999-RELATED"/>
    <property type="match status" value="1"/>
</dbReference>
<comment type="subcellular location">
    <subcellularLocation>
        <location evidence="1">Membrane</location>
        <topology evidence="1">Multi-pass membrane protein</topology>
    </subcellularLocation>
</comment>
<accession>A0A7X2M9H8</accession>
<feature type="transmembrane region" description="Helical" evidence="5">
    <location>
        <begin position="365"/>
        <end position="388"/>
    </location>
</feature>
<evidence type="ECO:0000256" key="4">
    <source>
        <dbReference type="ARBA" id="ARBA00023136"/>
    </source>
</evidence>
<evidence type="ECO:0000256" key="3">
    <source>
        <dbReference type="ARBA" id="ARBA00022989"/>
    </source>
</evidence>
<evidence type="ECO:0000313" key="8">
    <source>
        <dbReference type="Proteomes" id="UP000465607"/>
    </source>
</evidence>
<keyword evidence="4 5" id="KW-0472">Membrane</keyword>
<sequence>MIFLIVFILAAIWAASRGNKKFIIFFMAFYPILPDYFSIELGGGMPLLKASRILLLILLLCVCFRNKKIILIRKPLKATGLYWPLIIYFAARILANGYYVSSLSDAINTEFTVIVEQLILIVLICQIIQDQEDVYLCVKTIVDASGIIAVISIINVLIGSNLFYSLNTVSRNVLMESTVRMGIIRAEATFGHPVYYAMYCALIIPLALYMWQNERRRWNGCILGLNIVAAFLTESRGTIVVLLALLLVFILITDKKTRNKIFCAGCVIACLAVFVSFAVPTVSQQFTNIIKSIIIAFGDSGETIENFGGNSSTGLSSRMIQLSGISWMLIHNAVFGLGASCHTRGKLSYRINGVWQVRDTIDNGYVGYFVEEGLLGGIACFSLFYSLLKSSWKKATFKNSRNMNNSFFLCFVSYVAVMLSVADVSQLLWVIIALYITYNAKAQAIASE</sequence>
<dbReference type="Pfam" id="PF04932">
    <property type="entry name" value="Wzy_C"/>
    <property type="match status" value="1"/>
</dbReference>
<feature type="transmembrane region" description="Helical" evidence="5">
    <location>
        <begin position="140"/>
        <end position="164"/>
    </location>
</feature>
<dbReference type="InterPro" id="IPR051533">
    <property type="entry name" value="WaaL-like"/>
</dbReference>
<dbReference type="PANTHER" id="PTHR37422">
    <property type="entry name" value="TEICHURONIC ACID BIOSYNTHESIS PROTEIN TUAE"/>
    <property type="match status" value="1"/>
</dbReference>